<gene>
    <name evidence="2" type="ORF">YASMINEVIRUS_834</name>
</gene>
<sequence length="102" mass="11559">MSLTTNKSSVVDPSNSSNGTNNVINVNNTTDYEETHRRLVILSKNNQKALDDLKSVHASLNWAEDVLREKIRLRYSELETLNRDFANIMDTYAQIIKTSSSV</sequence>
<organism evidence="2 3">
    <name type="scientific">Yasminevirus sp. GU-2018</name>
    <dbReference type="NCBI Taxonomy" id="2420051"/>
    <lineage>
        <taxon>Viruses</taxon>
        <taxon>Varidnaviria</taxon>
        <taxon>Bamfordvirae</taxon>
        <taxon>Nucleocytoviricota</taxon>
        <taxon>Megaviricetes</taxon>
        <taxon>Imitervirales</taxon>
        <taxon>Mimiviridae</taxon>
        <taxon>Klosneuvirinae</taxon>
        <taxon>Yasminevirus</taxon>
        <taxon>Yasminevirus saudimassiliense</taxon>
    </lineage>
</organism>
<evidence type="ECO:0000313" key="3">
    <source>
        <dbReference type="Proteomes" id="UP000594342"/>
    </source>
</evidence>
<evidence type="ECO:0000313" key="2">
    <source>
        <dbReference type="EMBL" id="VBB18371.1"/>
    </source>
</evidence>
<feature type="compositionally biased region" description="Low complexity" evidence="1">
    <location>
        <begin position="14"/>
        <end position="26"/>
    </location>
</feature>
<dbReference type="EMBL" id="UPSH01000001">
    <property type="protein sequence ID" value="VBB18371.1"/>
    <property type="molecule type" value="Genomic_DNA"/>
</dbReference>
<name>A0A5K0U9V0_9VIRU</name>
<comment type="caution">
    <text evidence="2">The sequence shown here is derived from an EMBL/GenBank/DDBJ whole genome shotgun (WGS) entry which is preliminary data.</text>
</comment>
<feature type="region of interest" description="Disordered" evidence="1">
    <location>
        <begin position="1"/>
        <end position="26"/>
    </location>
</feature>
<evidence type="ECO:0000256" key="1">
    <source>
        <dbReference type="SAM" id="MobiDB-lite"/>
    </source>
</evidence>
<dbReference type="Proteomes" id="UP000594342">
    <property type="component" value="Unassembled WGS sequence"/>
</dbReference>
<protein>
    <submittedName>
        <fullName evidence="2">Uncharacterized protein</fullName>
    </submittedName>
</protein>
<reference evidence="2 3" key="1">
    <citation type="submission" date="2018-10" db="EMBL/GenBank/DDBJ databases">
        <authorList>
            <consortium name="IHU Genomes"/>
        </authorList>
    </citation>
    <scope>NUCLEOTIDE SEQUENCE [LARGE SCALE GENOMIC DNA]</scope>
    <source>
        <strain evidence="2 3">A1</strain>
    </source>
</reference>
<accession>A0A5K0U9V0</accession>
<keyword evidence="3" id="KW-1185">Reference proteome</keyword>
<proteinExistence type="predicted"/>
<feature type="compositionally biased region" description="Polar residues" evidence="1">
    <location>
        <begin position="1"/>
        <end position="13"/>
    </location>
</feature>